<evidence type="ECO:0000259" key="1">
    <source>
        <dbReference type="Pfam" id="PF01425"/>
    </source>
</evidence>
<dbReference type="Gene3D" id="3.90.1300.10">
    <property type="entry name" value="Amidase signature (AS) domain"/>
    <property type="match status" value="1"/>
</dbReference>
<dbReference type="PANTHER" id="PTHR42678:SF5">
    <property type="entry name" value="GLUTAMYL-TRNA(GLN) AMIDOTRANSFERASE SUBUNIT A"/>
    <property type="match status" value="1"/>
</dbReference>
<gene>
    <name evidence="2" type="ORF">BDW02DRAFT_493944</name>
</gene>
<feature type="domain" description="Amidase" evidence="1">
    <location>
        <begin position="26"/>
        <end position="482"/>
    </location>
</feature>
<dbReference type="PANTHER" id="PTHR42678">
    <property type="entry name" value="AMIDASE"/>
    <property type="match status" value="1"/>
</dbReference>
<dbReference type="InterPro" id="IPR036928">
    <property type="entry name" value="AS_sf"/>
</dbReference>
<protein>
    <submittedName>
        <fullName evidence="2">Amidase signature enzyme</fullName>
    </submittedName>
</protein>
<evidence type="ECO:0000313" key="3">
    <source>
        <dbReference type="Proteomes" id="UP000800040"/>
    </source>
</evidence>
<dbReference type="Proteomes" id="UP000800040">
    <property type="component" value="Unassembled WGS sequence"/>
</dbReference>
<accession>A0A6A5KDW2</accession>
<name>A0A6A5KDW2_9PLEO</name>
<dbReference type="EMBL" id="ML975275">
    <property type="protein sequence ID" value="KAF1836265.1"/>
    <property type="molecule type" value="Genomic_DNA"/>
</dbReference>
<dbReference type="Pfam" id="PF01425">
    <property type="entry name" value="Amidase"/>
    <property type="match status" value="1"/>
</dbReference>
<dbReference type="InterPro" id="IPR023631">
    <property type="entry name" value="Amidase_dom"/>
</dbReference>
<keyword evidence="3" id="KW-1185">Reference proteome</keyword>
<dbReference type="SUPFAM" id="SSF75304">
    <property type="entry name" value="Amidase signature (AS) enzymes"/>
    <property type="match status" value="1"/>
</dbReference>
<dbReference type="AlphaFoldDB" id="A0A6A5KDW2"/>
<sequence>MPFDAREATIDTVHHALYSGLWTCRDVVSSFLANIEAHNNRTNALITLNPRALTIADDMDQQLMAGNATGSLFCVPILLKDNYDTADMPTTGANLALAHSQPTRDAPSVVAFKNAGAIILGKANLHELALEGLSVSSLGGQTIKPYDSTRTPGGSSGGSGAAVASSFCVIATGTDTVNSLRSPASANSLCSIRPTRGLITRTGIIPISYTHDVIGPIARTVKDVATALTVMATTGYDAADNATALVPSPLRHINYAASLSRFPLSGLRIGVLNGFFNRTDAPEVTPVNNVVDSVMSRLSTAGVTLIPINEIVYNTTAIQAAYDVQRFEYRELIDQYLQRPSLSGEHPNTLTELYSHKAVNNSEGKFLVIPSQYEYVNTALVSSTGNATYNDRLAGIRNLTVTLLDTFSSNSLDAIIYPEQKNLVVKIGSPSQSGRNGILAALTGTPVVTVPAGFSEPSDEAPIGVPIGMEILGRPWEEQKVLGIGYAVEQLLKARRSPVFARERVAVPQYEEVPTITPDRGNISPAYPLGTL</sequence>
<evidence type="ECO:0000313" key="2">
    <source>
        <dbReference type="EMBL" id="KAF1836265.1"/>
    </source>
</evidence>
<proteinExistence type="predicted"/>
<dbReference type="OrthoDB" id="566138at2759"/>
<organism evidence="2 3">
    <name type="scientific">Decorospora gaudefroyi</name>
    <dbReference type="NCBI Taxonomy" id="184978"/>
    <lineage>
        <taxon>Eukaryota</taxon>
        <taxon>Fungi</taxon>
        <taxon>Dikarya</taxon>
        <taxon>Ascomycota</taxon>
        <taxon>Pezizomycotina</taxon>
        <taxon>Dothideomycetes</taxon>
        <taxon>Pleosporomycetidae</taxon>
        <taxon>Pleosporales</taxon>
        <taxon>Pleosporineae</taxon>
        <taxon>Pleosporaceae</taxon>
        <taxon>Decorospora</taxon>
    </lineage>
</organism>
<reference evidence="2" key="1">
    <citation type="submission" date="2020-01" db="EMBL/GenBank/DDBJ databases">
        <authorList>
            <consortium name="DOE Joint Genome Institute"/>
            <person name="Haridas S."/>
            <person name="Albert R."/>
            <person name="Binder M."/>
            <person name="Bloem J."/>
            <person name="Labutti K."/>
            <person name="Salamov A."/>
            <person name="Andreopoulos B."/>
            <person name="Baker S.E."/>
            <person name="Barry K."/>
            <person name="Bills G."/>
            <person name="Bluhm B.H."/>
            <person name="Cannon C."/>
            <person name="Castanera R."/>
            <person name="Culley D.E."/>
            <person name="Daum C."/>
            <person name="Ezra D."/>
            <person name="Gonzalez J.B."/>
            <person name="Henrissat B."/>
            <person name="Kuo A."/>
            <person name="Liang C."/>
            <person name="Lipzen A."/>
            <person name="Lutzoni F."/>
            <person name="Magnuson J."/>
            <person name="Mondo S."/>
            <person name="Nolan M."/>
            <person name="Ohm R."/>
            <person name="Pangilinan J."/>
            <person name="Park H.-J."/>
            <person name="Ramirez L."/>
            <person name="Alfaro M."/>
            <person name="Sun H."/>
            <person name="Tritt A."/>
            <person name="Yoshinaga Y."/>
            <person name="Zwiers L.-H."/>
            <person name="Turgeon B.G."/>
            <person name="Goodwin S.B."/>
            <person name="Spatafora J.W."/>
            <person name="Crous P.W."/>
            <person name="Grigoriev I.V."/>
        </authorList>
    </citation>
    <scope>NUCLEOTIDE SEQUENCE</scope>
    <source>
        <strain evidence="2">P77</strain>
    </source>
</reference>